<evidence type="ECO:0000256" key="2">
    <source>
        <dbReference type="ARBA" id="ARBA00022679"/>
    </source>
</evidence>
<feature type="region of interest" description="Disordered" evidence="7">
    <location>
        <begin position="29"/>
        <end position="49"/>
    </location>
</feature>
<feature type="region of interest" description="Disordered" evidence="7">
    <location>
        <begin position="398"/>
        <end position="454"/>
    </location>
</feature>
<evidence type="ECO:0000313" key="9">
    <source>
        <dbReference type="EMBL" id="OWM67734.1"/>
    </source>
</evidence>
<feature type="compositionally biased region" description="Low complexity" evidence="7">
    <location>
        <begin position="429"/>
        <end position="442"/>
    </location>
</feature>
<feature type="binding site" evidence="6">
    <location>
        <position position="99"/>
    </location>
    <ligand>
        <name>ATP</name>
        <dbReference type="ChEBI" id="CHEBI:30616"/>
    </ligand>
</feature>
<dbReference type="PANTHER" id="PTHR46146">
    <property type="entry name" value="SERINE/THREONINE-PROTEIN KINASE-LIKE PROTEIN CCR4"/>
    <property type="match status" value="1"/>
</dbReference>
<dbReference type="AlphaFoldDB" id="A0A218W4E1"/>
<dbReference type="GO" id="GO:0004674">
    <property type="term" value="F:protein serine/threonine kinase activity"/>
    <property type="evidence" value="ECO:0007669"/>
    <property type="project" value="UniProtKB-KW"/>
</dbReference>
<dbReference type="Pfam" id="PF07714">
    <property type="entry name" value="PK_Tyr_Ser-Thr"/>
    <property type="match status" value="1"/>
</dbReference>
<dbReference type="InterPro" id="IPR011009">
    <property type="entry name" value="Kinase-like_dom_sf"/>
</dbReference>
<evidence type="ECO:0000256" key="1">
    <source>
        <dbReference type="ARBA" id="ARBA00022527"/>
    </source>
</evidence>
<sequence length="528" mass="57101">MGRYFSCNGESAVSTCDPYNWDCKRVTATAGGSSKGRPPGAGRSSNAYGNKPARIRKFCHSELVAATGGFSANSFLGKGSHGSVYRAVLDGGRLTAAVKRAKLPAGGNFYENEIEILSRVRGPRLVNLIGVCEEDNESIEERLIVVEYMPNGCLYDLLHRSHRQPGWTDRVRFALQVARAVRGLHESEPPVIHRDIKSSNVLIDGKWNARLGDFGLALRGQVEDVRARSTPPAGTMGYLDPAYTAPGDLSEKSDVFSFGILLLEIISGRNAIDVNYSPPSIVDWAIPLIKLHKFRTIRDTRISPPADPAIMRLMAVLAAQCVRDDARRRPRMAEVVERLQMARERVRAIRAWGNLRQGTDPINNGEDVEVAVEASDEVGWSKKSGRKTRTRKVSNVNPISNVESGKDGSGVATEGCGGGPSASVANHQVVRSRSVGSSGSSSARRKQAGHGAAGNNKWAVAVRLSKSRSVGARLPDYSRGRVVFGDADCAVTGGNERSSGMIIKFDSDYEEESDSTLLEKPVVVVTVN</sequence>
<evidence type="ECO:0000256" key="5">
    <source>
        <dbReference type="ARBA" id="ARBA00022840"/>
    </source>
</evidence>
<evidence type="ECO:0000256" key="7">
    <source>
        <dbReference type="SAM" id="MobiDB-lite"/>
    </source>
</evidence>
<evidence type="ECO:0000313" key="10">
    <source>
        <dbReference type="Proteomes" id="UP000197138"/>
    </source>
</evidence>
<dbReference type="SMART" id="SM00220">
    <property type="entry name" value="S_TKc"/>
    <property type="match status" value="1"/>
</dbReference>
<dbReference type="GO" id="GO:0005524">
    <property type="term" value="F:ATP binding"/>
    <property type="evidence" value="ECO:0007669"/>
    <property type="project" value="UniProtKB-UniRule"/>
</dbReference>
<evidence type="ECO:0000256" key="4">
    <source>
        <dbReference type="ARBA" id="ARBA00022777"/>
    </source>
</evidence>
<dbReference type="Proteomes" id="UP000197138">
    <property type="component" value="Unassembled WGS sequence"/>
</dbReference>
<keyword evidence="2" id="KW-0808">Transferase</keyword>
<organism evidence="9 10">
    <name type="scientific">Punica granatum</name>
    <name type="common">Pomegranate</name>
    <dbReference type="NCBI Taxonomy" id="22663"/>
    <lineage>
        <taxon>Eukaryota</taxon>
        <taxon>Viridiplantae</taxon>
        <taxon>Streptophyta</taxon>
        <taxon>Embryophyta</taxon>
        <taxon>Tracheophyta</taxon>
        <taxon>Spermatophyta</taxon>
        <taxon>Magnoliopsida</taxon>
        <taxon>eudicotyledons</taxon>
        <taxon>Gunneridae</taxon>
        <taxon>Pentapetalae</taxon>
        <taxon>rosids</taxon>
        <taxon>malvids</taxon>
        <taxon>Myrtales</taxon>
        <taxon>Lythraceae</taxon>
        <taxon>Punica</taxon>
    </lineage>
</organism>
<dbReference type="EMBL" id="MTKT01005376">
    <property type="protein sequence ID" value="OWM67734.1"/>
    <property type="molecule type" value="Genomic_DNA"/>
</dbReference>
<keyword evidence="5 6" id="KW-0067">ATP-binding</keyword>
<dbReference type="PANTHER" id="PTHR46146:SF23">
    <property type="entry name" value="PROTEIN KINASE DOMAIN-CONTAINING PROTEIN"/>
    <property type="match status" value="1"/>
</dbReference>
<dbReference type="InterPro" id="IPR008271">
    <property type="entry name" value="Ser/Thr_kinase_AS"/>
</dbReference>
<dbReference type="PROSITE" id="PS00107">
    <property type="entry name" value="PROTEIN_KINASE_ATP"/>
    <property type="match status" value="1"/>
</dbReference>
<dbReference type="InterPro" id="IPR001245">
    <property type="entry name" value="Ser-Thr/Tyr_kinase_cat_dom"/>
</dbReference>
<protein>
    <recommendedName>
        <fullName evidence="8">Protein kinase domain-containing protein</fullName>
    </recommendedName>
</protein>
<dbReference type="Gene3D" id="1.10.510.10">
    <property type="entry name" value="Transferase(Phosphotransferase) domain 1"/>
    <property type="match status" value="1"/>
</dbReference>
<comment type="caution">
    <text evidence="9">The sequence shown here is derived from an EMBL/GenBank/DDBJ whole genome shotgun (WGS) entry which is preliminary data.</text>
</comment>
<dbReference type="SUPFAM" id="SSF56112">
    <property type="entry name" value="Protein kinase-like (PK-like)"/>
    <property type="match status" value="1"/>
</dbReference>
<dbReference type="Gene3D" id="3.30.200.20">
    <property type="entry name" value="Phosphorylase Kinase, domain 1"/>
    <property type="match status" value="1"/>
</dbReference>
<dbReference type="InterPro" id="IPR017441">
    <property type="entry name" value="Protein_kinase_ATP_BS"/>
</dbReference>
<reference evidence="10" key="1">
    <citation type="journal article" date="2017" name="Plant J.">
        <title>The pomegranate (Punica granatum L.) genome and the genomics of punicalagin biosynthesis.</title>
        <authorList>
            <person name="Qin G."/>
            <person name="Xu C."/>
            <person name="Ming R."/>
            <person name="Tang H."/>
            <person name="Guyot R."/>
            <person name="Kramer E.M."/>
            <person name="Hu Y."/>
            <person name="Yi X."/>
            <person name="Qi Y."/>
            <person name="Xu X."/>
            <person name="Gao Z."/>
            <person name="Pan H."/>
            <person name="Jian J."/>
            <person name="Tian Y."/>
            <person name="Yue Z."/>
            <person name="Xu Y."/>
        </authorList>
    </citation>
    <scope>NUCLEOTIDE SEQUENCE [LARGE SCALE GENOMIC DNA]</scope>
    <source>
        <strain evidence="10">cv. Dabenzi</strain>
    </source>
</reference>
<evidence type="ECO:0000256" key="3">
    <source>
        <dbReference type="ARBA" id="ARBA00022741"/>
    </source>
</evidence>
<keyword evidence="1" id="KW-0723">Serine/threonine-protein kinase</keyword>
<name>A0A218W4E1_PUNGR</name>
<feature type="domain" description="Protein kinase" evidence="8">
    <location>
        <begin position="70"/>
        <end position="341"/>
    </location>
</feature>
<dbReference type="PROSITE" id="PS00108">
    <property type="entry name" value="PROTEIN_KINASE_ST"/>
    <property type="match status" value="1"/>
</dbReference>
<evidence type="ECO:0000256" key="6">
    <source>
        <dbReference type="PROSITE-ProRule" id="PRU10141"/>
    </source>
</evidence>
<keyword evidence="3 6" id="KW-0547">Nucleotide-binding</keyword>
<gene>
    <name evidence="9" type="ORF">CDL15_Pgr019235</name>
</gene>
<accession>A0A218W4E1</accession>
<keyword evidence="4" id="KW-0418">Kinase</keyword>
<proteinExistence type="predicted"/>
<dbReference type="PROSITE" id="PS50011">
    <property type="entry name" value="PROTEIN_KINASE_DOM"/>
    <property type="match status" value="1"/>
</dbReference>
<dbReference type="InterPro" id="IPR000719">
    <property type="entry name" value="Prot_kinase_dom"/>
</dbReference>
<evidence type="ECO:0000259" key="8">
    <source>
        <dbReference type="PROSITE" id="PS50011"/>
    </source>
</evidence>